<dbReference type="SUPFAM" id="SSF52540">
    <property type="entry name" value="P-loop containing nucleoside triphosphate hydrolases"/>
    <property type="match status" value="1"/>
</dbReference>
<reference evidence="6" key="1">
    <citation type="submission" date="2022-06" db="EMBL/GenBank/DDBJ databases">
        <title>Uncovering the hologenomic basis of an extraordinary plant invasion.</title>
        <authorList>
            <person name="Bieker V.C."/>
            <person name="Martin M.D."/>
            <person name="Gilbert T."/>
            <person name="Hodgins K."/>
            <person name="Battlay P."/>
            <person name="Petersen B."/>
            <person name="Wilson J."/>
        </authorList>
    </citation>
    <scope>NUCLEOTIDE SEQUENCE</scope>
    <source>
        <strain evidence="6">AA19_3_7</strain>
        <tissue evidence="6">Leaf</tissue>
    </source>
</reference>
<keyword evidence="3" id="KW-0342">GTP-binding</keyword>
<evidence type="ECO:0000313" key="6">
    <source>
        <dbReference type="EMBL" id="KAI7739500.1"/>
    </source>
</evidence>
<accession>A0AAD5CDY5</accession>
<gene>
    <name evidence="6" type="ORF">M8C21_009547</name>
    <name evidence="7" type="ORF">M8C21_009549</name>
</gene>
<evidence type="ECO:0000313" key="8">
    <source>
        <dbReference type="Proteomes" id="UP001206925"/>
    </source>
</evidence>
<dbReference type="GO" id="GO:0007264">
    <property type="term" value="P:small GTPase-mediated signal transduction"/>
    <property type="evidence" value="ECO:0007669"/>
    <property type="project" value="InterPro"/>
</dbReference>
<evidence type="ECO:0000259" key="5">
    <source>
        <dbReference type="PROSITE" id="PS51423"/>
    </source>
</evidence>
<dbReference type="Proteomes" id="UP001206925">
    <property type="component" value="Unassembled WGS sequence"/>
</dbReference>
<dbReference type="PRINTS" id="PR00449">
    <property type="entry name" value="RASTRNSFRMNG"/>
</dbReference>
<evidence type="ECO:0000256" key="2">
    <source>
        <dbReference type="ARBA" id="ARBA00022741"/>
    </source>
</evidence>
<protein>
    <recommendedName>
        <fullName evidence="5">Miro domain-containing protein</fullName>
    </recommendedName>
</protein>
<feature type="non-terminal residue" evidence="6">
    <location>
        <position position="1"/>
    </location>
</feature>
<organism evidence="6 8">
    <name type="scientific">Ambrosia artemisiifolia</name>
    <name type="common">Common ragweed</name>
    <dbReference type="NCBI Taxonomy" id="4212"/>
    <lineage>
        <taxon>Eukaryota</taxon>
        <taxon>Viridiplantae</taxon>
        <taxon>Streptophyta</taxon>
        <taxon>Embryophyta</taxon>
        <taxon>Tracheophyta</taxon>
        <taxon>Spermatophyta</taxon>
        <taxon>Magnoliopsida</taxon>
        <taxon>eudicotyledons</taxon>
        <taxon>Gunneridae</taxon>
        <taxon>Pentapetalae</taxon>
        <taxon>asterids</taxon>
        <taxon>campanulids</taxon>
        <taxon>Asterales</taxon>
        <taxon>Asteraceae</taxon>
        <taxon>Asteroideae</taxon>
        <taxon>Heliantheae alliance</taxon>
        <taxon>Heliantheae</taxon>
        <taxon>Ambrosia</taxon>
    </lineage>
</organism>
<dbReference type="InterPro" id="IPR020860">
    <property type="entry name" value="MIRO_dom"/>
</dbReference>
<keyword evidence="4" id="KW-0449">Lipoprotein</keyword>
<proteinExistence type="inferred from homology"/>
<dbReference type="EMBL" id="JAMZMK010008614">
    <property type="protein sequence ID" value="KAI7739500.1"/>
    <property type="molecule type" value="Genomic_DNA"/>
</dbReference>
<feature type="domain" description="Miro" evidence="5">
    <location>
        <begin position="15"/>
        <end position="167"/>
    </location>
</feature>
<dbReference type="EMBL" id="JAMZMK010008614">
    <property type="protein sequence ID" value="KAI7739502.1"/>
    <property type="molecule type" value="Genomic_DNA"/>
</dbReference>
<sequence length="167" mass="18269">MSGDSISTSIISRDRNTVRVVVVGDSATGKSSLIAAAASDAFPETVSPVLPPTVLPAEYYPDGIPVTIIDTSSSLDDRPKVEEELQCADAVVLTYACDQPETLVNLQNYWLQEIRRLKVNIPVIVVGCMLDLRDEHFPINLEQMMGPIMQQFKEIETCIECSAANLV</sequence>
<evidence type="ECO:0000256" key="4">
    <source>
        <dbReference type="ARBA" id="ARBA00023288"/>
    </source>
</evidence>
<dbReference type="SMART" id="SM00175">
    <property type="entry name" value="RAB"/>
    <property type="match status" value="1"/>
</dbReference>
<dbReference type="GO" id="GO:0005525">
    <property type="term" value="F:GTP binding"/>
    <property type="evidence" value="ECO:0007669"/>
    <property type="project" value="UniProtKB-KW"/>
</dbReference>
<comment type="similarity">
    <text evidence="1">Belongs to the small GTPase superfamily. Rho family.</text>
</comment>
<evidence type="ECO:0000313" key="7">
    <source>
        <dbReference type="EMBL" id="KAI7739502.1"/>
    </source>
</evidence>
<dbReference type="Gene3D" id="3.40.50.300">
    <property type="entry name" value="P-loop containing nucleotide triphosphate hydrolases"/>
    <property type="match status" value="1"/>
</dbReference>
<evidence type="ECO:0000256" key="3">
    <source>
        <dbReference type="ARBA" id="ARBA00023134"/>
    </source>
</evidence>
<keyword evidence="8" id="KW-1185">Reference proteome</keyword>
<dbReference type="GO" id="GO:0003924">
    <property type="term" value="F:GTPase activity"/>
    <property type="evidence" value="ECO:0007669"/>
    <property type="project" value="InterPro"/>
</dbReference>
<dbReference type="InterPro" id="IPR001806">
    <property type="entry name" value="Small_GTPase"/>
</dbReference>
<dbReference type="Pfam" id="PF00071">
    <property type="entry name" value="Ras"/>
    <property type="match status" value="1"/>
</dbReference>
<dbReference type="AlphaFoldDB" id="A0AAD5CDY5"/>
<keyword evidence="2" id="KW-0547">Nucleotide-binding</keyword>
<name>A0AAD5CDY5_AMBAR</name>
<dbReference type="InterPro" id="IPR003578">
    <property type="entry name" value="Small_GTPase_Rho"/>
</dbReference>
<dbReference type="InterPro" id="IPR027417">
    <property type="entry name" value="P-loop_NTPase"/>
</dbReference>
<evidence type="ECO:0000256" key="1">
    <source>
        <dbReference type="ARBA" id="ARBA00010142"/>
    </source>
</evidence>
<comment type="caution">
    <text evidence="6">The sequence shown here is derived from an EMBL/GenBank/DDBJ whole genome shotgun (WGS) entry which is preliminary data.</text>
</comment>
<dbReference type="SMART" id="SM00174">
    <property type="entry name" value="RHO"/>
    <property type="match status" value="1"/>
</dbReference>
<dbReference type="PANTHER" id="PTHR24072">
    <property type="entry name" value="RHO FAMILY GTPASE"/>
    <property type="match status" value="1"/>
</dbReference>
<dbReference type="PROSITE" id="PS51423">
    <property type="entry name" value="MIRO"/>
    <property type="match status" value="1"/>
</dbReference>